<evidence type="ECO:0000313" key="4">
    <source>
        <dbReference type="Proteomes" id="UP000070258"/>
    </source>
</evidence>
<evidence type="ECO:0000259" key="2">
    <source>
        <dbReference type="Pfam" id="PF20171"/>
    </source>
</evidence>
<protein>
    <submittedName>
        <fullName evidence="3">Oxidoreductase</fullName>
    </submittedName>
</protein>
<feature type="domain" description="Glucose-6-phosphate dehydrogenase assembly protein OpcA N-terminal" evidence="1">
    <location>
        <begin position="53"/>
        <end position="161"/>
    </location>
</feature>
<evidence type="ECO:0000313" key="3">
    <source>
        <dbReference type="EMBL" id="KXP14450.1"/>
    </source>
</evidence>
<gene>
    <name evidence="3" type="ORF">AXK60_00625</name>
</gene>
<dbReference type="STRING" id="239498.AXK60_00625"/>
<dbReference type="AlphaFoldDB" id="A0A138AVI2"/>
<dbReference type="InterPro" id="IPR004555">
    <property type="entry name" value="G6PDH_assembly_OpcA"/>
</dbReference>
<dbReference type="OrthoDB" id="128564at2"/>
<sequence length="305" mass="32566">MILDLPDTSTQEVSKQLVRLRETGGAVTLGRVLTLIISADEGEPTESSIEATNAASREHPCRVIVLARGSRSEATRLDAQIRVGGDAGASEVVVLRLYGELADHGASVVVPFLLPDTPVVAWWPGIAPPVPSADKVGRLATRRITDSIASHDPVATLALRRTGFTPGDSDLAWSRITPWRALLASALDQPPFEAITSAVVTGPEDSAVIDLLAGWLRAQLDVPVVRRSGSFEVRLDRAGGALTLEFDQNSTAVLVRPGQPDGRVAIRRRGVADCLAEELRRLDDDEVYFSALGGVSDVDRSEMPA</sequence>
<dbReference type="Pfam" id="PF20171">
    <property type="entry name" value="OpcA_G6PD_C"/>
    <property type="match status" value="1"/>
</dbReference>
<evidence type="ECO:0000259" key="1">
    <source>
        <dbReference type="Pfam" id="PF10128"/>
    </source>
</evidence>
<name>A0A138AVI2_9ACTN</name>
<dbReference type="PANTHER" id="PTHR38658">
    <property type="entry name" value="OXPP CYCLE PROTEIN OPCA-RELATED"/>
    <property type="match status" value="1"/>
</dbReference>
<comment type="caution">
    <text evidence="3">The sequence shown here is derived from an EMBL/GenBank/DDBJ whole genome shotgun (WGS) entry which is preliminary data.</text>
</comment>
<dbReference type="Pfam" id="PF10128">
    <property type="entry name" value="OpcA_G6PD_assem"/>
    <property type="match status" value="1"/>
</dbReference>
<feature type="domain" description="Glucose-6-phosphate dehydrogenase assembly protein OpcA C-terminal" evidence="2">
    <location>
        <begin position="166"/>
        <end position="292"/>
    </location>
</feature>
<proteinExistence type="predicted"/>
<dbReference type="EMBL" id="LSRF01000001">
    <property type="protein sequence ID" value="KXP14450.1"/>
    <property type="molecule type" value="Genomic_DNA"/>
</dbReference>
<organism evidence="3 4">
    <name type="scientific">Tsukamurella pseudospumae</name>
    <dbReference type="NCBI Taxonomy" id="239498"/>
    <lineage>
        <taxon>Bacteria</taxon>
        <taxon>Bacillati</taxon>
        <taxon>Actinomycetota</taxon>
        <taxon>Actinomycetes</taxon>
        <taxon>Mycobacteriales</taxon>
        <taxon>Tsukamurellaceae</taxon>
        <taxon>Tsukamurella</taxon>
    </lineage>
</organism>
<reference evidence="4" key="1">
    <citation type="submission" date="2016-02" db="EMBL/GenBank/DDBJ databases">
        <authorList>
            <person name="Wen L."/>
            <person name="He K."/>
            <person name="Yang H."/>
        </authorList>
    </citation>
    <scope>NUCLEOTIDE SEQUENCE [LARGE SCALE GENOMIC DNA]</scope>
    <source>
        <strain evidence="4">JCM 15929</strain>
    </source>
</reference>
<dbReference type="RefSeq" id="WP_068569065.1">
    <property type="nucleotide sequence ID" value="NZ_LSRF01000001.1"/>
</dbReference>
<dbReference type="PANTHER" id="PTHR38658:SF1">
    <property type="entry name" value="OXPP CYCLE PROTEIN OPCA-RELATED"/>
    <property type="match status" value="1"/>
</dbReference>
<accession>A0A138AVI2</accession>
<dbReference type="InterPro" id="IPR046801">
    <property type="entry name" value="OpcA_G6PD_N"/>
</dbReference>
<dbReference type="InterPro" id="IPR046802">
    <property type="entry name" value="OpcA_G6PD_C"/>
</dbReference>
<dbReference type="Proteomes" id="UP000070258">
    <property type="component" value="Unassembled WGS sequence"/>
</dbReference>